<dbReference type="InterPro" id="IPR000719">
    <property type="entry name" value="Prot_kinase_dom"/>
</dbReference>
<protein>
    <recommendedName>
        <fullName evidence="2">Protein kinase domain-containing protein</fullName>
    </recommendedName>
</protein>
<dbReference type="GeneID" id="54286043"/>
<evidence type="ECO:0000313" key="4">
    <source>
        <dbReference type="Proteomes" id="UP000799778"/>
    </source>
</evidence>
<proteinExistence type="predicted"/>
<reference evidence="3" key="1">
    <citation type="journal article" date="2020" name="Stud. Mycol.">
        <title>101 Dothideomycetes genomes: a test case for predicting lifestyles and emergence of pathogens.</title>
        <authorList>
            <person name="Haridas S."/>
            <person name="Albert R."/>
            <person name="Binder M."/>
            <person name="Bloem J."/>
            <person name="Labutti K."/>
            <person name="Salamov A."/>
            <person name="Andreopoulos B."/>
            <person name="Baker S."/>
            <person name="Barry K."/>
            <person name="Bills G."/>
            <person name="Bluhm B."/>
            <person name="Cannon C."/>
            <person name="Castanera R."/>
            <person name="Culley D."/>
            <person name="Daum C."/>
            <person name="Ezra D."/>
            <person name="Gonzalez J."/>
            <person name="Henrissat B."/>
            <person name="Kuo A."/>
            <person name="Liang C."/>
            <person name="Lipzen A."/>
            <person name="Lutzoni F."/>
            <person name="Magnuson J."/>
            <person name="Mondo S."/>
            <person name="Nolan M."/>
            <person name="Ohm R."/>
            <person name="Pangilinan J."/>
            <person name="Park H.-J."/>
            <person name="Ramirez L."/>
            <person name="Alfaro M."/>
            <person name="Sun H."/>
            <person name="Tritt A."/>
            <person name="Yoshinaga Y."/>
            <person name="Zwiers L.-H."/>
            <person name="Turgeon B."/>
            <person name="Goodwin S."/>
            <person name="Spatafora J."/>
            <person name="Crous P."/>
            <person name="Grigoriev I."/>
        </authorList>
    </citation>
    <scope>NUCLEOTIDE SEQUENCE</scope>
    <source>
        <strain evidence="3">CBS 175.79</strain>
    </source>
</reference>
<dbReference type="Gene3D" id="1.20.120.1020">
    <property type="entry name" value="Prion-inhibition and propagation, HeLo domain"/>
    <property type="match status" value="1"/>
</dbReference>
<dbReference type="Proteomes" id="UP000799778">
    <property type="component" value="Unassembled WGS sequence"/>
</dbReference>
<keyword evidence="1" id="KW-0175">Coiled coil</keyword>
<accession>A0A6A5XM78</accession>
<dbReference type="Pfam" id="PF14479">
    <property type="entry name" value="HeLo"/>
    <property type="match status" value="1"/>
</dbReference>
<dbReference type="SUPFAM" id="SSF56112">
    <property type="entry name" value="Protein kinase-like (PK-like)"/>
    <property type="match status" value="1"/>
</dbReference>
<feature type="coiled-coil region" evidence="1">
    <location>
        <begin position="86"/>
        <end position="113"/>
    </location>
</feature>
<gene>
    <name evidence="3" type="ORF">BU24DRAFT_425051</name>
</gene>
<dbReference type="AlphaFoldDB" id="A0A6A5XM78"/>
<dbReference type="RefSeq" id="XP_033382392.1">
    <property type="nucleotide sequence ID" value="XM_033528646.1"/>
</dbReference>
<dbReference type="EMBL" id="ML978071">
    <property type="protein sequence ID" value="KAF2014053.1"/>
    <property type="molecule type" value="Genomic_DNA"/>
</dbReference>
<dbReference type="Gene3D" id="1.10.510.10">
    <property type="entry name" value="Transferase(Phosphotransferase) domain 1"/>
    <property type="match status" value="1"/>
</dbReference>
<dbReference type="InterPro" id="IPR029498">
    <property type="entry name" value="HeLo_dom"/>
</dbReference>
<evidence type="ECO:0000313" key="3">
    <source>
        <dbReference type="EMBL" id="KAF2014053.1"/>
    </source>
</evidence>
<evidence type="ECO:0000259" key="2">
    <source>
        <dbReference type="PROSITE" id="PS50011"/>
    </source>
</evidence>
<dbReference type="OrthoDB" id="1911848at2759"/>
<dbReference type="InterPro" id="IPR011009">
    <property type="entry name" value="Kinase-like_dom_sf"/>
</dbReference>
<organism evidence="3 4">
    <name type="scientific">Aaosphaeria arxii CBS 175.79</name>
    <dbReference type="NCBI Taxonomy" id="1450172"/>
    <lineage>
        <taxon>Eukaryota</taxon>
        <taxon>Fungi</taxon>
        <taxon>Dikarya</taxon>
        <taxon>Ascomycota</taxon>
        <taxon>Pezizomycotina</taxon>
        <taxon>Dothideomycetes</taxon>
        <taxon>Pleosporomycetidae</taxon>
        <taxon>Pleosporales</taxon>
        <taxon>Pleosporales incertae sedis</taxon>
        <taxon>Aaosphaeria</taxon>
    </lineage>
</organism>
<dbReference type="GO" id="GO:0004672">
    <property type="term" value="F:protein kinase activity"/>
    <property type="evidence" value="ECO:0007669"/>
    <property type="project" value="InterPro"/>
</dbReference>
<sequence>MADVGLGVVGLIGLFNTCLEGYKICLSIQDSDDDLKLLRARMYLEKERFANIGRTCGLLGDGTGDKGRTEALNEFLAKNKFRRKSIEDILVLIDNLLEKAEELNKKYEENEGLPEALQDNDMKEKLAGKFRGLKRSLRKGTWSIRDKAAYEQMLGHLVGFNTALERILPDPLQQFLATVLPATICASSNEDTLTQASQIPTSDAFLKSQIQWTSEVLGVVSIPRGTELDIASFTNSAPLGKDKSRLLATDANSQTIFIEWTPWERVSMRADKPTRASRISGLLRDEKCDELRLLPCAGYLEEHSDLSDKVRYGLAYRISTRHKKVKSLYDLLESFQTIRLPALEARFELARTLCRAVLLYHSSGWIHHDFRSHNIIFTEGKGEDGTGATSAEYQGVDIGRPFVVGFGHARDENDASLMFADEKAVSKTLKQQRRYWSPDYLASSAEKRTNRAFQQSHDIFSLGCVLLEIGVWRPLESYTWEKAYSNDHTTWYQRLTKEEGKLTAMCGSRYAAATMRCLNWKSANVEKDVRALAFEVLLKLEEITV</sequence>
<dbReference type="PANTHER" id="PTHR37542">
    <property type="entry name" value="HELO DOMAIN-CONTAINING PROTEIN-RELATED"/>
    <property type="match status" value="1"/>
</dbReference>
<dbReference type="InterPro" id="IPR038305">
    <property type="entry name" value="HeLo_sf"/>
</dbReference>
<dbReference type="GO" id="GO:0005524">
    <property type="term" value="F:ATP binding"/>
    <property type="evidence" value="ECO:0007669"/>
    <property type="project" value="InterPro"/>
</dbReference>
<keyword evidence="4" id="KW-1185">Reference proteome</keyword>
<feature type="domain" description="Protein kinase" evidence="2">
    <location>
        <begin position="233"/>
        <end position="545"/>
    </location>
</feature>
<evidence type="ECO:0000256" key="1">
    <source>
        <dbReference type="SAM" id="Coils"/>
    </source>
</evidence>
<name>A0A6A5XM78_9PLEO</name>
<dbReference type="PROSITE" id="PS50011">
    <property type="entry name" value="PROTEIN_KINASE_DOM"/>
    <property type="match status" value="1"/>
</dbReference>